<feature type="transmembrane region" description="Helical" evidence="1">
    <location>
        <begin position="12"/>
        <end position="31"/>
    </location>
</feature>
<accession>A0A3Q9FPK8</accession>
<feature type="transmembrane region" description="Helical" evidence="1">
    <location>
        <begin position="167"/>
        <end position="193"/>
    </location>
</feature>
<feature type="transmembrane region" description="Helical" evidence="1">
    <location>
        <begin position="362"/>
        <end position="380"/>
    </location>
</feature>
<name>A0A3Q9FPK8_9BACT</name>
<feature type="transmembrane region" description="Helical" evidence="1">
    <location>
        <begin position="137"/>
        <end position="155"/>
    </location>
</feature>
<organism evidence="2 3">
    <name type="scientific">Flammeovirga pectinis</name>
    <dbReference type="NCBI Taxonomy" id="2494373"/>
    <lineage>
        <taxon>Bacteria</taxon>
        <taxon>Pseudomonadati</taxon>
        <taxon>Bacteroidota</taxon>
        <taxon>Cytophagia</taxon>
        <taxon>Cytophagales</taxon>
        <taxon>Flammeovirgaceae</taxon>
        <taxon>Flammeovirga</taxon>
    </lineage>
</organism>
<proteinExistence type="predicted"/>
<feature type="transmembrane region" description="Helical" evidence="1">
    <location>
        <begin position="199"/>
        <end position="218"/>
    </location>
</feature>
<protein>
    <submittedName>
        <fullName evidence="2">Oligosaccharide repeat unit polymerase</fullName>
    </submittedName>
</protein>
<keyword evidence="1" id="KW-0472">Membrane</keyword>
<dbReference type="Proteomes" id="UP000267268">
    <property type="component" value="Chromosome 1"/>
</dbReference>
<gene>
    <name evidence="2" type="ORF">EI427_14720</name>
</gene>
<feature type="transmembrane region" description="Helical" evidence="1">
    <location>
        <begin position="112"/>
        <end position="131"/>
    </location>
</feature>
<evidence type="ECO:0000313" key="2">
    <source>
        <dbReference type="EMBL" id="AZQ63438.1"/>
    </source>
</evidence>
<evidence type="ECO:0000313" key="3">
    <source>
        <dbReference type="Proteomes" id="UP000267268"/>
    </source>
</evidence>
<keyword evidence="1" id="KW-1133">Transmembrane helix</keyword>
<keyword evidence="1" id="KW-0812">Transmembrane</keyword>
<dbReference type="KEGG" id="fll:EI427_14720"/>
<feature type="transmembrane region" description="Helical" evidence="1">
    <location>
        <begin position="82"/>
        <end position="105"/>
    </location>
</feature>
<feature type="transmembrane region" description="Helical" evidence="1">
    <location>
        <begin position="274"/>
        <end position="298"/>
    </location>
</feature>
<dbReference type="EMBL" id="CP034562">
    <property type="protein sequence ID" value="AZQ63438.1"/>
    <property type="molecule type" value="Genomic_DNA"/>
</dbReference>
<dbReference type="RefSeq" id="WP_126615968.1">
    <property type="nucleotide sequence ID" value="NZ_CP034562.1"/>
</dbReference>
<evidence type="ECO:0000256" key="1">
    <source>
        <dbReference type="SAM" id="Phobius"/>
    </source>
</evidence>
<feature type="transmembrane region" description="Helical" evidence="1">
    <location>
        <begin position="336"/>
        <end position="356"/>
    </location>
</feature>
<reference evidence="2 3" key="1">
    <citation type="submission" date="2018-12" db="EMBL/GenBank/DDBJ databases">
        <title>Flammeovirga pectinis sp. nov., isolated from the gut of the Korean scallop, Patinopecten yessoensis.</title>
        <authorList>
            <person name="Bae J.-W."/>
            <person name="Jeong Y.-S."/>
            <person name="Kang W."/>
        </authorList>
    </citation>
    <scope>NUCLEOTIDE SEQUENCE [LARGE SCALE GENOMIC DNA]</scope>
    <source>
        <strain evidence="2 3">L12M1</strain>
    </source>
</reference>
<dbReference type="AlphaFoldDB" id="A0A3Q9FPK8"/>
<feature type="transmembrane region" description="Helical" evidence="1">
    <location>
        <begin position="310"/>
        <end position="329"/>
    </location>
</feature>
<sequence>MNLLKKLFLSKINTYSIVGIVFILLSVISIHKYGVKVVVDSERYLYYVENFELLFRDNNSNFWYIGYILFLKISKGICNSNIFVISLQYFISFCSVFLLLEVILIITKSLKISACIVIFYLMNFEVVYWNSYLLCESFYISFIILLCYFLTQFYLNNKKNKTILISLLIVGIYTSLIKPTGVAILIVFVIFLIKKHIKSRLILSLSILIFVMIIFILLNKMLLSFNVVSDYIRGDVIYLISSYENIINKYPYLKVDNNSPLIIRKETVSTFIGMLYFIIDNFSFWIKLFLLKVTFFLLHVRPYWSISHNINSIIILFPLYIYSIVNFFNYKYDFDIKLIFISYFVVHLFIVGFTVADWDGRFFMPVYPVLLMYSSFYWRYSSNG</sequence>
<dbReference type="OrthoDB" id="891708at2"/>
<keyword evidence="3" id="KW-1185">Reference proteome</keyword>